<keyword evidence="7" id="KW-0406">Ion transport</keyword>
<keyword evidence="11" id="KW-1185">Reference proteome</keyword>
<organism evidence="10 11">
    <name type="scientific">Desulfosarcina widdelii</name>
    <dbReference type="NCBI Taxonomy" id="947919"/>
    <lineage>
        <taxon>Bacteria</taxon>
        <taxon>Pseudomonadati</taxon>
        <taxon>Thermodesulfobacteriota</taxon>
        <taxon>Desulfobacteria</taxon>
        <taxon>Desulfobacterales</taxon>
        <taxon>Desulfosarcinaceae</taxon>
        <taxon>Desulfosarcina</taxon>
    </lineage>
</organism>
<accession>A0A5K7Z8L6</accession>
<dbReference type="InterPro" id="IPR003445">
    <property type="entry name" value="Cat_transpt"/>
</dbReference>
<evidence type="ECO:0000256" key="2">
    <source>
        <dbReference type="ARBA" id="ARBA00009137"/>
    </source>
</evidence>
<evidence type="ECO:0000256" key="6">
    <source>
        <dbReference type="ARBA" id="ARBA00022989"/>
    </source>
</evidence>
<dbReference type="RefSeq" id="WP_155305055.1">
    <property type="nucleotide sequence ID" value="NZ_AP021875.1"/>
</dbReference>
<evidence type="ECO:0000256" key="1">
    <source>
        <dbReference type="ARBA" id="ARBA00004651"/>
    </source>
</evidence>
<dbReference type="PANTHER" id="PTHR32024">
    <property type="entry name" value="TRK SYSTEM POTASSIUM UPTAKE PROTEIN TRKG-RELATED"/>
    <property type="match status" value="1"/>
</dbReference>
<proteinExistence type="inferred from homology"/>
<evidence type="ECO:0000313" key="11">
    <source>
        <dbReference type="Proteomes" id="UP000427769"/>
    </source>
</evidence>
<feature type="transmembrane region" description="Helical" evidence="9">
    <location>
        <begin position="12"/>
        <end position="34"/>
    </location>
</feature>
<comment type="subcellular location">
    <subcellularLocation>
        <location evidence="1">Cell membrane</location>
        <topology evidence="1">Multi-pass membrane protein</topology>
    </subcellularLocation>
</comment>
<dbReference type="Pfam" id="PF02386">
    <property type="entry name" value="TrkH"/>
    <property type="match status" value="1"/>
</dbReference>
<feature type="transmembrane region" description="Helical" evidence="9">
    <location>
        <begin position="79"/>
        <end position="99"/>
    </location>
</feature>
<dbReference type="GO" id="GO:0030001">
    <property type="term" value="P:metal ion transport"/>
    <property type="evidence" value="ECO:0007669"/>
    <property type="project" value="UniProtKB-ARBA"/>
</dbReference>
<evidence type="ECO:0000256" key="8">
    <source>
        <dbReference type="ARBA" id="ARBA00023136"/>
    </source>
</evidence>
<dbReference type="Proteomes" id="UP000427769">
    <property type="component" value="Chromosome"/>
</dbReference>
<dbReference type="GO" id="GO:0005886">
    <property type="term" value="C:plasma membrane"/>
    <property type="evidence" value="ECO:0007669"/>
    <property type="project" value="UniProtKB-SubCell"/>
</dbReference>
<dbReference type="KEGG" id="dwd:DSCW_36200"/>
<feature type="transmembrane region" description="Helical" evidence="9">
    <location>
        <begin position="462"/>
        <end position="481"/>
    </location>
</feature>
<protein>
    <submittedName>
        <fullName evidence="10">Potassium transporter</fullName>
    </submittedName>
</protein>
<keyword evidence="3" id="KW-0813">Transport</keyword>
<feature type="transmembrane region" description="Helical" evidence="9">
    <location>
        <begin position="243"/>
        <end position="262"/>
    </location>
</feature>
<dbReference type="PANTHER" id="PTHR32024:SF2">
    <property type="entry name" value="TRK SYSTEM POTASSIUM UPTAKE PROTEIN TRKG-RELATED"/>
    <property type="match status" value="1"/>
</dbReference>
<keyword evidence="5 9" id="KW-0812">Transmembrane</keyword>
<feature type="transmembrane region" description="Helical" evidence="9">
    <location>
        <begin position="274"/>
        <end position="298"/>
    </location>
</feature>
<feature type="transmembrane region" description="Helical" evidence="9">
    <location>
        <begin position="406"/>
        <end position="428"/>
    </location>
</feature>
<evidence type="ECO:0000256" key="4">
    <source>
        <dbReference type="ARBA" id="ARBA00022475"/>
    </source>
</evidence>
<feature type="transmembrane region" description="Helical" evidence="9">
    <location>
        <begin position="331"/>
        <end position="354"/>
    </location>
</feature>
<gene>
    <name evidence="10" type="ORF">DSCW_36200</name>
</gene>
<keyword evidence="8 9" id="KW-0472">Membrane</keyword>
<feature type="transmembrane region" description="Helical" evidence="9">
    <location>
        <begin position="186"/>
        <end position="205"/>
    </location>
</feature>
<feature type="transmembrane region" description="Helical" evidence="9">
    <location>
        <begin position="141"/>
        <end position="166"/>
    </location>
</feature>
<sequence length="493" mass="54056">MRENEYLKQRYAVIISSVGMILCLASAVMLTPLLTLTSHPEEIDQALAFGLPSFFLFILGVVCWLAFRSQHNFTLTVQEGGIIVLVSWIVVILFSAWPFTLALRLPYSRAVFESVSGWTTTGLSVLDVTSAGNMILLWRSIIQLAGGAGLAIIMMSAIIGPVGISISNAEGRSDQLVPHVRQSARLVLIIYASYALAGIIAYRIAGMSLFDAVNHSFAAVSTGGFSTRAESIGYWNSTAIEAVTLPLMLLGNLSFVTAWLLWRGKLRMVARNGEVRLVVVLISLSAMAMFLLTSQALYPQFGKSIRVAIFETVTALTTTGFSTVSYGNWNAFGLFLLIILMLIGGGTCSTAGGIKQFRIYLLWKMVLWEIKRFLIPRTAVLERPIWEGNRRVFVEDARIRQVMVFIFLYLVIYVLGVMILCACGFSLVDSLFEFASAIGTVGLSVGVTSPQMPDAALWSETIAMFLGRLELIVVIVSLLKIGGDSRRMLVRTP</sequence>
<evidence type="ECO:0000256" key="9">
    <source>
        <dbReference type="SAM" id="Phobius"/>
    </source>
</evidence>
<keyword evidence="6 9" id="KW-1133">Transmembrane helix</keyword>
<comment type="similarity">
    <text evidence="2">Belongs to the TrkH potassium transport family.</text>
</comment>
<dbReference type="AlphaFoldDB" id="A0A5K7Z8L6"/>
<dbReference type="OrthoDB" id="9810952at2"/>
<evidence type="ECO:0000256" key="7">
    <source>
        <dbReference type="ARBA" id="ARBA00023065"/>
    </source>
</evidence>
<evidence type="ECO:0000256" key="3">
    <source>
        <dbReference type="ARBA" id="ARBA00022448"/>
    </source>
</evidence>
<evidence type="ECO:0000256" key="5">
    <source>
        <dbReference type="ARBA" id="ARBA00022692"/>
    </source>
</evidence>
<evidence type="ECO:0000313" key="10">
    <source>
        <dbReference type="EMBL" id="BBO76203.1"/>
    </source>
</evidence>
<dbReference type="EMBL" id="AP021875">
    <property type="protein sequence ID" value="BBO76203.1"/>
    <property type="molecule type" value="Genomic_DNA"/>
</dbReference>
<dbReference type="GO" id="GO:0008324">
    <property type="term" value="F:monoatomic cation transmembrane transporter activity"/>
    <property type="evidence" value="ECO:0007669"/>
    <property type="project" value="InterPro"/>
</dbReference>
<feature type="transmembrane region" description="Helical" evidence="9">
    <location>
        <begin position="46"/>
        <end position="67"/>
    </location>
</feature>
<name>A0A5K7Z8L6_9BACT</name>
<keyword evidence="4" id="KW-1003">Cell membrane</keyword>
<reference evidence="10 11" key="1">
    <citation type="submission" date="2019-11" db="EMBL/GenBank/DDBJ databases">
        <title>Comparative genomics of hydrocarbon-degrading Desulfosarcina strains.</title>
        <authorList>
            <person name="Watanabe M."/>
            <person name="Kojima H."/>
            <person name="Fukui M."/>
        </authorList>
    </citation>
    <scope>NUCLEOTIDE SEQUENCE [LARGE SCALE GENOMIC DNA]</scope>
    <source>
        <strain evidence="10 11">PP31</strain>
    </source>
</reference>